<comment type="subcellular location">
    <subcellularLocation>
        <location evidence="1">Cell envelope</location>
    </subcellularLocation>
</comment>
<dbReference type="EMBL" id="CP029494">
    <property type="protein sequence ID" value="AWN23250.1"/>
    <property type="molecule type" value="Genomic_DNA"/>
</dbReference>
<dbReference type="GO" id="GO:0042597">
    <property type="term" value="C:periplasmic space"/>
    <property type="evidence" value="ECO:0007669"/>
    <property type="project" value="InterPro"/>
</dbReference>
<organism evidence="7 8">
    <name type="scientific">Deinococcus irradiatisoli</name>
    <dbReference type="NCBI Taxonomy" id="2202254"/>
    <lineage>
        <taxon>Bacteria</taxon>
        <taxon>Thermotogati</taxon>
        <taxon>Deinococcota</taxon>
        <taxon>Deinococci</taxon>
        <taxon>Deinococcales</taxon>
        <taxon>Deinococcaceae</taxon>
        <taxon>Deinococcus</taxon>
    </lineage>
</organism>
<feature type="signal peptide" evidence="5">
    <location>
        <begin position="1"/>
        <end position="19"/>
    </location>
</feature>
<dbReference type="Proteomes" id="UP000245368">
    <property type="component" value="Chromosome"/>
</dbReference>
<evidence type="ECO:0000256" key="1">
    <source>
        <dbReference type="ARBA" id="ARBA00004196"/>
    </source>
</evidence>
<dbReference type="GO" id="GO:0005886">
    <property type="term" value="C:plasma membrane"/>
    <property type="evidence" value="ECO:0007669"/>
    <property type="project" value="TreeGrafter"/>
</dbReference>
<evidence type="ECO:0000256" key="3">
    <source>
        <dbReference type="ARBA" id="ARBA00022729"/>
    </source>
</evidence>
<dbReference type="Pfam" id="PF04234">
    <property type="entry name" value="CopC"/>
    <property type="match status" value="1"/>
</dbReference>
<keyword evidence="8" id="KW-1185">Reference proteome</keyword>
<reference evidence="7 8" key="1">
    <citation type="submission" date="2018-05" db="EMBL/GenBank/DDBJ databases">
        <title>Complete Genome Sequence of Deinococcus sp. strain 17bor-2.</title>
        <authorList>
            <person name="Srinivasan S."/>
        </authorList>
    </citation>
    <scope>NUCLEOTIDE SEQUENCE [LARGE SCALE GENOMIC DNA]</scope>
    <source>
        <strain evidence="7 8">17bor-2</strain>
    </source>
</reference>
<feature type="chain" id="PRO_5016329831" evidence="5">
    <location>
        <begin position="20"/>
        <end position="131"/>
    </location>
</feature>
<dbReference type="InterPro" id="IPR032694">
    <property type="entry name" value="CopC/D"/>
</dbReference>
<dbReference type="GO" id="GO:0046688">
    <property type="term" value="P:response to copper ion"/>
    <property type="evidence" value="ECO:0007669"/>
    <property type="project" value="InterPro"/>
</dbReference>
<dbReference type="SUPFAM" id="SSF81296">
    <property type="entry name" value="E set domains"/>
    <property type="match status" value="1"/>
</dbReference>
<evidence type="ECO:0000259" key="6">
    <source>
        <dbReference type="Pfam" id="PF04234"/>
    </source>
</evidence>
<dbReference type="AlphaFoldDB" id="A0A2Z3JIQ3"/>
<sequence length="131" mass="14247">MYKRLFLLAALLGTASAHTQITHVTPAQGSRVSAPQNVTLEFSEPINLRFSTFKVYPLPSGVNAEAWAQTKLNLKNDAADRADTYPGASSMAAHLSLPLRPHLKAGTYIVMWRILSDDGHPVSGQATFDVK</sequence>
<evidence type="ECO:0000256" key="4">
    <source>
        <dbReference type="ARBA" id="ARBA00023008"/>
    </source>
</evidence>
<dbReference type="GO" id="GO:0030313">
    <property type="term" value="C:cell envelope"/>
    <property type="evidence" value="ECO:0007669"/>
    <property type="project" value="UniProtKB-SubCell"/>
</dbReference>
<accession>A0A2Z3JIQ3</accession>
<keyword evidence="4" id="KW-0186">Copper</keyword>
<dbReference type="Gene3D" id="2.60.40.1220">
    <property type="match status" value="1"/>
</dbReference>
<dbReference type="PANTHER" id="PTHR34820:SF4">
    <property type="entry name" value="INNER MEMBRANE PROTEIN YEBZ"/>
    <property type="match status" value="1"/>
</dbReference>
<dbReference type="InterPro" id="IPR007348">
    <property type="entry name" value="CopC_dom"/>
</dbReference>
<name>A0A2Z3JIQ3_9DEIO</name>
<proteinExistence type="predicted"/>
<dbReference type="KEGG" id="dez:DKM44_08440"/>
<dbReference type="RefSeq" id="WP_109826927.1">
    <property type="nucleotide sequence ID" value="NZ_CP029494.1"/>
</dbReference>
<feature type="domain" description="CopC" evidence="6">
    <location>
        <begin position="18"/>
        <end position="130"/>
    </location>
</feature>
<dbReference type="GO" id="GO:0006825">
    <property type="term" value="P:copper ion transport"/>
    <property type="evidence" value="ECO:0007669"/>
    <property type="project" value="InterPro"/>
</dbReference>
<gene>
    <name evidence="7" type="ORF">DKM44_08440</name>
</gene>
<dbReference type="InterPro" id="IPR014756">
    <property type="entry name" value="Ig_E-set"/>
</dbReference>
<dbReference type="InterPro" id="IPR014755">
    <property type="entry name" value="Cu-Rt/internalin_Ig-like"/>
</dbReference>
<evidence type="ECO:0000313" key="7">
    <source>
        <dbReference type="EMBL" id="AWN23250.1"/>
    </source>
</evidence>
<evidence type="ECO:0000256" key="2">
    <source>
        <dbReference type="ARBA" id="ARBA00022723"/>
    </source>
</evidence>
<evidence type="ECO:0000313" key="8">
    <source>
        <dbReference type="Proteomes" id="UP000245368"/>
    </source>
</evidence>
<keyword evidence="3 5" id="KW-0732">Signal</keyword>
<protein>
    <submittedName>
        <fullName evidence="7">Copper resistance protein CopC</fullName>
    </submittedName>
</protein>
<keyword evidence="2" id="KW-0479">Metal-binding</keyword>
<dbReference type="PANTHER" id="PTHR34820">
    <property type="entry name" value="INNER MEMBRANE PROTEIN YEBZ"/>
    <property type="match status" value="1"/>
</dbReference>
<dbReference type="GO" id="GO:0005507">
    <property type="term" value="F:copper ion binding"/>
    <property type="evidence" value="ECO:0007669"/>
    <property type="project" value="InterPro"/>
</dbReference>
<evidence type="ECO:0000256" key="5">
    <source>
        <dbReference type="SAM" id="SignalP"/>
    </source>
</evidence>
<dbReference type="OrthoDB" id="2353937at2"/>